<sequence>MLPKPDINPRRPSPPTNKPEPFVLISPHPNNTRAPTAQTTPPAYLLLAYLLSLPNQHPLSTNNPTLITMEASPPPPTTPQPPSPPPQTLTTPQQSITLPPPTLPTSPTPFQITLTKTLYRLHPGFPTAPPSPTNRALTTFLHNTWYPSFATTIVRVIRFFDGTVLYLGFVGRTEAAWECHVFRAQLGELRKRIVEWGWRWDRGEGVRKGDRYWFRQRVVVVGRVGKVWVEVPKNEDEVFF</sequence>
<reference evidence="2 3" key="1">
    <citation type="journal article" date="2018" name="Nat. Ecol. Evol.">
        <title>Pezizomycetes genomes reveal the molecular basis of ectomycorrhizal truffle lifestyle.</title>
        <authorList>
            <person name="Murat C."/>
            <person name="Payen T."/>
            <person name="Noel B."/>
            <person name="Kuo A."/>
            <person name="Morin E."/>
            <person name="Chen J."/>
            <person name="Kohler A."/>
            <person name="Krizsan K."/>
            <person name="Balestrini R."/>
            <person name="Da Silva C."/>
            <person name="Montanini B."/>
            <person name="Hainaut M."/>
            <person name="Levati E."/>
            <person name="Barry K.W."/>
            <person name="Belfiori B."/>
            <person name="Cichocki N."/>
            <person name="Clum A."/>
            <person name="Dockter R.B."/>
            <person name="Fauchery L."/>
            <person name="Guy J."/>
            <person name="Iotti M."/>
            <person name="Le Tacon F."/>
            <person name="Lindquist E.A."/>
            <person name="Lipzen A."/>
            <person name="Malagnac F."/>
            <person name="Mello A."/>
            <person name="Molinier V."/>
            <person name="Miyauchi S."/>
            <person name="Poulain J."/>
            <person name="Riccioni C."/>
            <person name="Rubini A."/>
            <person name="Sitrit Y."/>
            <person name="Splivallo R."/>
            <person name="Traeger S."/>
            <person name="Wang M."/>
            <person name="Zifcakova L."/>
            <person name="Wipf D."/>
            <person name="Zambonelli A."/>
            <person name="Paolocci F."/>
            <person name="Nowrousian M."/>
            <person name="Ottonello S."/>
            <person name="Baldrian P."/>
            <person name="Spatafora J.W."/>
            <person name="Henrissat B."/>
            <person name="Nagy L.G."/>
            <person name="Aury J.M."/>
            <person name="Wincker P."/>
            <person name="Grigoriev I.V."/>
            <person name="Bonfante P."/>
            <person name="Martin F.M."/>
        </authorList>
    </citation>
    <scope>NUCLEOTIDE SEQUENCE [LARGE SCALE GENOMIC DNA]</scope>
    <source>
        <strain evidence="2 3">RN42</strain>
    </source>
</reference>
<feature type="compositionally biased region" description="Pro residues" evidence="1">
    <location>
        <begin position="98"/>
        <end position="107"/>
    </location>
</feature>
<evidence type="ECO:0000256" key="1">
    <source>
        <dbReference type="SAM" id="MobiDB-lite"/>
    </source>
</evidence>
<feature type="compositionally biased region" description="Pro residues" evidence="1">
    <location>
        <begin position="72"/>
        <end position="87"/>
    </location>
</feature>
<proteinExistence type="predicted"/>
<name>A0A3N4HTV2_ASCIM</name>
<dbReference type="Proteomes" id="UP000275078">
    <property type="component" value="Unassembled WGS sequence"/>
</dbReference>
<keyword evidence="3" id="KW-1185">Reference proteome</keyword>
<accession>A0A3N4HTV2</accession>
<protein>
    <submittedName>
        <fullName evidence="2">Uncharacterized protein</fullName>
    </submittedName>
</protein>
<feature type="compositionally biased region" description="Low complexity" evidence="1">
    <location>
        <begin position="88"/>
        <end position="97"/>
    </location>
</feature>
<feature type="region of interest" description="Disordered" evidence="1">
    <location>
        <begin position="1"/>
        <end position="38"/>
    </location>
</feature>
<feature type="region of interest" description="Disordered" evidence="1">
    <location>
        <begin position="60"/>
        <end position="107"/>
    </location>
</feature>
<dbReference type="EMBL" id="ML119744">
    <property type="protein sequence ID" value="RPA76466.1"/>
    <property type="molecule type" value="Genomic_DNA"/>
</dbReference>
<evidence type="ECO:0000313" key="3">
    <source>
        <dbReference type="Proteomes" id="UP000275078"/>
    </source>
</evidence>
<gene>
    <name evidence="2" type="ORF">BJ508DRAFT_331133</name>
</gene>
<organism evidence="2 3">
    <name type="scientific">Ascobolus immersus RN42</name>
    <dbReference type="NCBI Taxonomy" id="1160509"/>
    <lineage>
        <taxon>Eukaryota</taxon>
        <taxon>Fungi</taxon>
        <taxon>Dikarya</taxon>
        <taxon>Ascomycota</taxon>
        <taxon>Pezizomycotina</taxon>
        <taxon>Pezizomycetes</taxon>
        <taxon>Pezizales</taxon>
        <taxon>Ascobolaceae</taxon>
        <taxon>Ascobolus</taxon>
    </lineage>
</organism>
<evidence type="ECO:0000313" key="2">
    <source>
        <dbReference type="EMBL" id="RPA76466.1"/>
    </source>
</evidence>
<dbReference type="AlphaFoldDB" id="A0A3N4HTV2"/>